<organism evidence="10 11">
    <name type="scientific">Aliarcobacter butzleri L348</name>
    <dbReference type="NCBI Taxonomy" id="1447256"/>
    <lineage>
        <taxon>Bacteria</taxon>
        <taxon>Pseudomonadati</taxon>
        <taxon>Campylobacterota</taxon>
        <taxon>Epsilonproteobacteria</taxon>
        <taxon>Campylobacterales</taxon>
        <taxon>Arcobacteraceae</taxon>
        <taxon>Aliarcobacter</taxon>
    </lineage>
</organism>
<feature type="binding site" evidence="7">
    <location>
        <position position="252"/>
    </location>
    <ligand>
        <name>carbamoyl phosphate</name>
        <dbReference type="ChEBI" id="CHEBI:58228"/>
    </ligand>
</feature>
<dbReference type="GO" id="GO:0006207">
    <property type="term" value="P:'de novo' pyrimidine nucleobase biosynthetic process"/>
    <property type="evidence" value="ECO:0007669"/>
    <property type="project" value="InterPro"/>
</dbReference>
<name>A0A0G9K1D2_9BACT</name>
<dbReference type="InterPro" id="IPR036901">
    <property type="entry name" value="Asp/Orn_carbamoylTrfase_sf"/>
</dbReference>
<dbReference type="PRINTS" id="PR00100">
    <property type="entry name" value="AOTCASE"/>
</dbReference>
<dbReference type="GO" id="GO:0044205">
    <property type="term" value="P:'de novo' UMP biosynthetic process"/>
    <property type="evidence" value="ECO:0007669"/>
    <property type="project" value="UniProtKB-UniRule"/>
</dbReference>
<feature type="domain" description="Aspartate/ornithine carbamoyltransferase carbamoyl-P binding" evidence="9">
    <location>
        <begin position="2"/>
        <end position="140"/>
    </location>
</feature>
<dbReference type="PRINTS" id="PR00101">
    <property type="entry name" value="ATCASE"/>
</dbReference>
<dbReference type="NCBIfam" id="TIGR00670">
    <property type="entry name" value="asp_carb_tr"/>
    <property type="match status" value="1"/>
</dbReference>
<dbReference type="UniPathway" id="UPA00070">
    <property type="reaction ID" value="UER00116"/>
</dbReference>
<dbReference type="EC" id="2.1.3.2" evidence="7"/>
<feature type="binding site" evidence="7">
    <location>
        <position position="99"/>
    </location>
    <ligand>
        <name>carbamoyl phosphate</name>
        <dbReference type="ChEBI" id="CHEBI:58228"/>
    </ligand>
</feature>
<dbReference type="InterPro" id="IPR006132">
    <property type="entry name" value="Asp/Orn_carbamoyltranf_P-bd"/>
</dbReference>
<proteinExistence type="inferred from homology"/>
<feature type="binding site" evidence="7">
    <location>
        <position position="127"/>
    </location>
    <ligand>
        <name>carbamoyl phosphate</name>
        <dbReference type="ChEBI" id="CHEBI:58228"/>
    </ligand>
</feature>
<evidence type="ECO:0000256" key="7">
    <source>
        <dbReference type="HAMAP-Rule" id="MF_00001"/>
    </source>
</evidence>
<comment type="caution">
    <text evidence="10">The sequence shown here is derived from an EMBL/GenBank/DDBJ whole genome shotgun (WGS) entry which is preliminary data.</text>
</comment>
<evidence type="ECO:0000259" key="8">
    <source>
        <dbReference type="Pfam" id="PF00185"/>
    </source>
</evidence>
<dbReference type="PATRIC" id="fig|1447256.3.peg.1145"/>
<feature type="binding site" evidence="7">
    <location>
        <position position="49"/>
    </location>
    <ligand>
        <name>carbamoyl phosphate</name>
        <dbReference type="ChEBI" id="CHEBI:58228"/>
    </ligand>
</feature>
<dbReference type="Gene3D" id="3.40.50.1370">
    <property type="entry name" value="Aspartate/ornithine carbamoyltransferase"/>
    <property type="match status" value="2"/>
</dbReference>
<dbReference type="GO" id="GO:0004070">
    <property type="term" value="F:aspartate carbamoyltransferase activity"/>
    <property type="evidence" value="ECO:0007669"/>
    <property type="project" value="UniProtKB-UniRule"/>
</dbReference>
<feature type="binding site" evidence="7">
    <location>
        <position position="130"/>
    </location>
    <ligand>
        <name>carbamoyl phosphate</name>
        <dbReference type="ChEBI" id="CHEBI:58228"/>
    </ligand>
</feature>
<dbReference type="PANTHER" id="PTHR45753">
    <property type="entry name" value="ORNITHINE CARBAMOYLTRANSFERASE, MITOCHONDRIAL"/>
    <property type="match status" value="1"/>
</dbReference>
<feature type="binding site" evidence="7">
    <location>
        <position position="50"/>
    </location>
    <ligand>
        <name>carbamoyl phosphate</name>
        <dbReference type="ChEBI" id="CHEBI:58228"/>
    </ligand>
</feature>
<evidence type="ECO:0000256" key="4">
    <source>
        <dbReference type="ARBA" id="ARBA00022975"/>
    </source>
</evidence>
<feature type="binding site" evidence="7">
    <location>
        <position position="251"/>
    </location>
    <ligand>
        <name>carbamoyl phosphate</name>
        <dbReference type="ChEBI" id="CHEBI:58228"/>
    </ligand>
</feature>
<dbReference type="InterPro" id="IPR006130">
    <property type="entry name" value="Asp/Orn_carbamoylTrfase"/>
</dbReference>
<feature type="domain" description="Aspartate/ornithine carbamoyltransferase Asp/Orn-binding" evidence="8">
    <location>
        <begin position="147"/>
        <end position="287"/>
    </location>
</feature>
<comment type="catalytic activity">
    <reaction evidence="6 7">
        <text>carbamoyl phosphate + L-aspartate = N-carbamoyl-L-aspartate + phosphate + H(+)</text>
        <dbReference type="Rhea" id="RHEA:20013"/>
        <dbReference type="ChEBI" id="CHEBI:15378"/>
        <dbReference type="ChEBI" id="CHEBI:29991"/>
        <dbReference type="ChEBI" id="CHEBI:32814"/>
        <dbReference type="ChEBI" id="CHEBI:43474"/>
        <dbReference type="ChEBI" id="CHEBI:58228"/>
        <dbReference type="EC" id="2.1.3.2"/>
    </reaction>
</comment>
<dbReference type="GO" id="GO:0005829">
    <property type="term" value="C:cytosol"/>
    <property type="evidence" value="ECO:0007669"/>
    <property type="project" value="TreeGrafter"/>
</dbReference>
<protein>
    <recommendedName>
        <fullName evidence="7">Aspartate carbamoyltransferase</fullName>
        <ecNumber evidence="7">2.1.3.2</ecNumber>
    </recommendedName>
    <alternativeName>
        <fullName evidence="7">Aspartate transcarbamylase</fullName>
        <shortName evidence="7">ATCase</shortName>
    </alternativeName>
</protein>
<evidence type="ECO:0000256" key="2">
    <source>
        <dbReference type="ARBA" id="ARBA00008896"/>
    </source>
</evidence>
<dbReference type="AlphaFoldDB" id="A0A0G9K1D2"/>
<dbReference type="InterPro" id="IPR002082">
    <property type="entry name" value="Asp_carbamoyltransf"/>
</dbReference>
<dbReference type="GO" id="GO:0006520">
    <property type="term" value="P:amino acid metabolic process"/>
    <property type="evidence" value="ECO:0007669"/>
    <property type="project" value="InterPro"/>
</dbReference>
<dbReference type="Pfam" id="PF02729">
    <property type="entry name" value="OTCace_N"/>
    <property type="match status" value="1"/>
</dbReference>
<evidence type="ECO:0000256" key="5">
    <source>
        <dbReference type="ARBA" id="ARBA00043884"/>
    </source>
</evidence>
<sequence length="295" mass="33269">MQHLIRTSDFTKEEILDIFEDARGFLDFKPCEILKGKIIVTLFFENSTRTRSSFEIAAKRLGAEIVNLDVGTSSTKKGETMYDTVANINAMGPDAIVIRHSECGLPESLIGYVDCPIINAGDGRHSHPTQAFLDLFTIYEHFNGQTEGKKIAIVGDVRNSRVAGSNRRLLPRFGIDVNLVAPDCFKYEGNEFKQFNTIAEVIDDMDVVMSLRSQLERHNITYFESLQEYAKDFCITPELMEGRNFLLLHPGPVNRNIDISDEVLKDPRCKVLEQVRNGVAVRAAILKKLILNNKN</sequence>
<dbReference type="Proteomes" id="UP000035514">
    <property type="component" value="Unassembled WGS sequence"/>
</dbReference>
<comment type="similarity">
    <text evidence="2 7">Belongs to the aspartate/ornithine carbamoyltransferase superfamily. ATCase family.</text>
</comment>
<keyword evidence="3 7" id="KW-0808">Transferase</keyword>
<evidence type="ECO:0000313" key="11">
    <source>
        <dbReference type="Proteomes" id="UP000035514"/>
    </source>
</evidence>
<accession>A0A0G9K1D2</accession>
<dbReference type="PANTHER" id="PTHR45753:SF6">
    <property type="entry name" value="ASPARTATE CARBAMOYLTRANSFERASE"/>
    <property type="match status" value="1"/>
</dbReference>
<evidence type="ECO:0000256" key="6">
    <source>
        <dbReference type="ARBA" id="ARBA00048859"/>
    </source>
</evidence>
<reference evidence="10 11" key="1">
    <citation type="submission" date="2014-01" db="EMBL/GenBank/DDBJ databases">
        <title>Development of a Comparative Genomic Fingerprinting Assay for High Resolution Genotyping of Arcobacter butzleri.</title>
        <authorList>
            <person name="Webb A.L."/>
            <person name="Inglis G.D."/>
            <person name="Kruczkiewicz P."/>
            <person name="Selinger L.B."/>
            <person name="Taboada E.N."/>
        </authorList>
    </citation>
    <scope>NUCLEOTIDE SEQUENCE [LARGE SCALE GENOMIC DNA]</scope>
    <source>
        <strain evidence="10 11">L348</strain>
    </source>
</reference>
<evidence type="ECO:0000313" key="10">
    <source>
        <dbReference type="EMBL" id="KLE00354.1"/>
    </source>
</evidence>
<dbReference type="EMBL" id="JAIQ01000085">
    <property type="protein sequence ID" value="KLE00354.1"/>
    <property type="molecule type" value="Genomic_DNA"/>
</dbReference>
<keyword evidence="4 7" id="KW-0665">Pyrimidine biosynthesis</keyword>
<evidence type="ECO:0000259" key="9">
    <source>
        <dbReference type="Pfam" id="PF02729"/>
    </source>
</evidence>
<dbReference type="NCBIfam" id="NF002032">
    <property type="entry name" value="PRK00856.1"/>
    <property type="match status" value="1"/>
</dbReference>
<dbReference type="GO" id="GO:0016597">
    <property type="term" value="F:amino acid binding"/>
    <property type="evidence" value="ECO:0007669"/>
    <property type="project" value="InterPro"/>
</dbReference>
<dbReference type="RefSeq" id="WP_004510316.1">
    <property type="nucleotide sequence ID" value="NZ_JAIQ01000085.1"/>
</dbReference>
<comment type="function">
    <text evidence="5 7">Catalyzes the condensation of carbamoyl phosphate and aspartate to form carbamoyl aspartate and inorganic phosphate, the committed step in the de novo pyrimidine nucleotide biosynthesis pathway.</text>
</comment>
<feature type="binding site" evidence="7">
    <location>
        <position position="161"/>
    </location>
    <ligand>
        <name>L-aspartate</name>
        <dbReference type="ChEBI" id="CHEBI:29991"/>
    </ligand>
</feature>
<dbReference type="Pfam" id="PF00185">
    <property type="entry name" value="OTCace"/>
    <property type="match status" value="1"/>
</dbReference>
<dbReference type="InterPro" id="IPR006131">
    <property type="entry name" value="Asp_carbamoyltransf_Asp/Orn-bd"/>
</dbReference>
<gene>
    <name evidence="7" type="primary">pyrB</name>
    <name evidence="10" type="ORF">AA20_05880</name>
</gene>
<comment type="pathway">
    <text evidence="1 7">Pyrimidine metabolism; UMP biosynthesis via de novo pathway; (S)-dihydroorotate from bicarbonate: step 2/3.</text>
</comment>
<dbReference type="HAMAP" id="MF_00001">
    <property type="entry name" value="Asp_carb_tr"/>
    <property type="match status" value="1"/>
</dbReference>
<dbReference type="SUPFAM" id="SSF53671">
    <property type="entry name" value="Aspartate/ornithine carbamoyltransferase"/>
    <property type="match status" value="1"/>
</dbReference>
<evidence type="ECO:0000256" key="1">
    <source>
        <dbReference type="ARBA" id="ARBA00004852"/>
    </source>
</evidence>
<feature type="binding site" evidence="7">
    <location>
        <position position="212"/>
    </location>
    <ligand>
        <name>L-aspartate</name>
        <dbReference type="ChEBI" id="CHEBI:29991"/>
    </ligand>
</feature>
<evidence type="ECO:0000256" key="3">
    <source>
        <dbReference type="ARBA" id="ARBA00022679"/>
    </source>
</evidence>
<dbReference type="PROSITE" id="PS00097">
    <property type="entry name" value="CARBAMOYLTRANSFERASE"/>
    <property type="match status" value="1"/>
</dbReference>
<feature type="binding site" evidence="7">
    <location>
        <position position="77"/>
    </location>
    <ligand>
        <name>L-aspartate</name>
        <dbReference type="ChEBI" id="CHEBI:29991"/>
    </ligand>
</feature>
<comment type="subunit">
    <text evidence="7">Heterododecamer (2C3:3R2) of six catalytic PyrB chains organized as two trimers (C3), and six regulatory PyrI chains organized as three dimers (R2).</text>
</comment>